<name>A0AAV0LUI8_9ROSI</name>
<gene>
    <name evidence="2" type="ORF">LITE_LOCUS25577</name>
</gene>
<dbReference type="InterPro" id="IPR001932">
    <property type="entry name" value="PPM-type_phosphatase-like_dom"/>
</dbReference>
<dbReference type="GO" id="GO:0004722">
    <property type="term" value="F:protein serine/threonine phosphatase activity"/>
    <property type="evidence" value="ECO:0007669"/>
    <property type="project" value="InterPro"/>
</dbReference>
<feature type="domain" description="PPM-type phosphatase" evidence="1">
    <location>
        <begin position="1"/>
        <end position="53"/>
    </location>
</feature>
<evidence type="ECO:0000313" key="2">
    <source>
        <dbReference type="EMBL" id="CAI0437782.1"/>
    </source>
</evidence>
<dbReference type="Gene3D" id="3.60.40.10">
    <property type="entry name" value="PPM-type phosphatase domain"/>
    <property type="match status" value="1"/>
</dbReference>
<proteinExistence type="predicted"/>
<evidence type="ECO:0000259" key="1">
    <source>
        <dbReference type="PROSITE" id="PS51746"/>
    </source>
</evidence>
<dbReference type="PROSITE" id="PS51746">
    <property type="entry name" value="PPM_2"/>
    <property type="match status" value="1"/>
</dbReference>
<dbReference type="SUPFAM" id="SSF81606">
    <property type="entry name" value="PP2C-like"/>
    <property type="match status" value="1"/>
</dbReference>
<dbReference type="Pfam" id="PF00481">
    <property type="entry name" value="PP2C"/>
    <property type="match status" value="1"/>
</dbReference>
<dbReference type="InterPro" id="IPR036457">
    <property type="entry name" value="PPM-type-like_dom_sf"/>
</dbReference>
<dbReference type="InterPro" id="IPR015655">
    <property type="entry name" value="PP2C"/>
</dbReference>
<evidence type="ECO:0000313" key="3">
    <source>
        <dbReference type="Proteomes" id="UP001154282"/>
    </source>
</evidence>
<organism evidence="2 3">
    <name type="scientific">Linum tenue</name>
    <dbReference type="NCBI Taxonomy" id="586396"/>
    <lineage>
        <taxon>Eukaryota</taxon>
        <taxon>Viridiplantae</taxon>
        <taxon>Streptophyta</taxon>
        <taxon>Embryophyta</taxon>
        <taxon>Tracheophyta</taxon>
        <taxon>Spermatophyta</taxon>
        <taxon>Magnoliopsida</taxon>
        <taxon>eudicotyledons</taxon>
        <taxon>Gunneridae</taxon>
        <taxon>Pentapetalae</taxon>
        <taxon>rosids</taxon>
        <taxon>fabids</taxon>
        <taxon>Malpighiales</taxon>
        <taxon>Linaceae</taxon>
        <taxon>Linum</taxon>
    </lineage>
</organism>
<dbReference type="EMBL" id="CAMGYJ010000006">
    <property type="protein sequence ID" value="CAI0437782.1"/>
    <property type="molecule type" value="Genomic_DNA"/>
</dbReference>
<dbReference type="AlphaFoldDB" id="A0AAV0LUI8"/>
<dbReference type="PANTHER" id="PTHR47992">
    <property type="entry name" value="PROTEIN PHOSPHATASE"/>
    <property type="match status" value="1"/>
</dbReference>
<accession>A0AAV0LUI8</accession>
<sequence length="63" mass="6973">MASDGLWDCVKNDDVVSIVRDTVKEPTMCSKRLATEAAERGSNDNITVIVVFLRPVSTAERVY</sequence>
<keyword evidence="3" id="KW-1185">Reference proteome</keyword>
<protein>
    <recommendedName>
        <fullName evidence="1">PPM-type phosphatase domain-containing protein</fullName>
    </recommendedName>
</protein>
<reference evidence="2" key="1">
    <citation type="submission" date="2022-08" db="EMBL/GenBank/DDBJ databases">
        <authorList>
            <person name="Gutierrez-Valencia J."/>
        </authorList>
    </citation>
    <scope>NUCLEOTIDE SEQUENCE</scope>
</reference>
<dbReference type="Proteomes" id="UP001154282">
    <property type="component" value="Unassembled WGS sequence"/>
</dbReference>
<comment type="caution">
    <text evidence="2">The sequence shown here is derived from an EMBL/GenBank/DDBJ whole genome shotgun (WGS) entry which is preliminary data.</text>
</comment>